<evidence type="ECO:0000256" key="3">
    <source>
        <dbReference type="ARBA" id="ARBA00012438"/>
    </source>
</evidence>
<dbReference type="Gene3D" id="3.30.565.10">
    <property type="entry name" value="Histidine kinase-like ATPase, C-terminal domain"/>
    <property type="match status" value="1"/>
</dbReference>
<keyword evidence="9" id="KW-0902">Two-component regulatory system</keyword>
<dbReference type="InterPro" id="IPR005467">
    <property type="entry name" value="His_kinase_dom"/>
</dbReference>
<dbReference type="InterPro" id="IPR003594">
    <property type="entry name" value="HATPase_dom"/>
</dbReference>
<protein>
    <recommendedName>
        <fullName evidence="3">histidine kinase</fullName>
        <ecNumber evidence="3">2.7.13.3</ecNumber>
    </recommendedName>
</protein>
<keyword evidence="5" id="KW-0808">Transferase</keyword>
<evidence type="ECO:0000256" key="9">
    <source>
        <dbReference type="ARBA" id="ARBA00023012"/>
    </source>
</evidence>
<dbReference type="EMBL" id="DXET01000270">
    <property type="protein sequence ID" value="HIX82693.1"/>
    <property type="molecule type" value="Genomic_DNA"/>
</dbReference>
<comment type="subcellular location">
    <subcellularLocation>
        <location evidence="2">Cell membrane</location>
        <topology evidence="2">Multi-pass membrane protein</topology>
    </subcellularLocation>
</comment>
<feature type="transmembrane region" description="Helical" evidence="11">
    <location>
        <begin position="12"/>
        <end position="34"/>
    </location>
</feature>
<evidence type="ECO:0000256" key="5">
    <source>
        <dbReference type="ARBA" id="ARBA00022679"/>
    </source>
</evidence>
<dbReference type="PANTHER" id="PTHR45453">
    <property type="entry name" value="PHOSPHATE REGULON SENSOR PROTEIN PHOR"/>
    <property type="match status" value="1"/>
</dbReference>
<organism evidence="13 14">
    <name type="scientific">Candidatus Erysipelatoclostridium merdavium</name>
    <dbReference type="NCBI Taxonomy" id="2838566"/>
    <lineage>
        <taxon>Bacteria</taxon>
        <taxon>Bacillati</taxon>
        <taxon>Bacillota</taxon>
        <taxon>Erysipelotrichia</taxon>
        <taxon>Erysipelotrichales</taxon>
        <taxon>Erysipelotrichales incertae sedis</taxon>
    </lineage>
</organism>
<dbReference type="InterPro" id="IPR050351">
    <property type="entry name" value="BphY/WalK/GraS-like"/>
</dbReference>
<keyword evidence="8 11" id="KW-1133">Transmembrane helix</keyword>
<evidence type="ECO:0000259" key="12">
    <source>
        <dbReference type="PROSITE" id="PS50109"/>
    </source>
</evidence>
<dbReference type="Proteomes" id="UP000886724">
    <property type="component" value="Unassembled WGS sequence"/>
</dbReference>
<evidence type="ECO:0000256" key="8">
    <source>
        <dbReference type="ARBA" id="ARBA00022989"/>
    </source>
</evidence>
<dbReference type="InterPro" id="IPR036890">
    <property type="entry name" value="HATPase_C_sf"/>
</dbReference>
<dbReference type="GO" id="GO:0005886">
    <property type="term" value="C:plasma membrane"/>
    <property type="evidence" value="ECO:0007669"/>
    <property type="project" value="UniProtKB-SubCell"/>
</dbReference>
<keyword evidence="7 13" id="KW-0418">Kinase</keyword>
<dbReference type="PANTHER" id="PTHR45453:SF2">
    <property type="entry name" value="HISTIDINE KINASE"/>
    <property type="match status" value="1"/>
</dbReference>
<feature type="domain" description="Histidine kinase" evidence="12">
    <location>
        <begin position="117"/>
        <end position="323"/>
    </location>
</feature>
<dbReference type="Pfam" id="PF02518">
    <property type="entry name" value="HATPase_c"/>
    <property type="match status" value="1"/>
</dbReference>
<evidence type="ECO:0000256" key="11">
    <source>
        <dbReference type="SAM" id="Phobius"/>
    </source>
</evidence>
<feature type="transmembrane region" description="Helical" evidence="11">
    <location>
        <begin position="40"/>
        <end position="59"/>
    </location>
</feature>
<reference evidence="13" key="1">
    <citation type="journal article" date="2021" name="PeerJ">
        <title>Extensive microbial diversity within the chicken gut microbiome revealed by metagenomics and culture.</title>
        <authorList>
            <person name="Gilroy R."/>
            <person name="Ravi A."/>
            <person name="Getino M."/>
            <person name="Pursley I."/>
            <person name="Horton D.L."/>
            <person name="Alikhan N.F."/>
            <person name="Baker D."/>
            <person name="Gharbi K."/>
            <person name="Hall N."/>
            <person name="Watson M."/>
            <person name="Adriaenssens E.M."/>
            <person name="Foster-Nyarko E."/>
            <person name="Jarju S."/>
            <person name="Secka A."/>
            <person name="Antonio M."/>
            <person name="Oren A."/>
            <person name="Chaudhuri R.R."/>
            <person name="La Ragione R."/>
            <person name="Hildebrand F."/>
            <person name="Pallen M.J."/>
        </authorList>
    </citation>
    <scope>NUCLEOTIDE SEQUENCE</scope>
    <source>
        <strain evidence="13">ChiGjej1B1-14440</strain>
    </source>
</reference>
<dbReference type="PROSITE" id="PS50109">
    <property type="entry name" value="HIS_KIN"/>
    <property type="match status" value="1"/>
</dbReference>
<evidence type="ECO:0000256" key="2">
    <source>
        <dbReference type="ARBA" id="ARBA00004651"/>
    </source>
</evidence>
<reference evidence="13" key="2">
    <citation type="submission" date="2021-04" db="EMBL/GenBank/DDBJ databases">
        <authorList>
            <person name="Gilroy R."/>
        </authorList>
    </citation>
    <scope>NUCLEOTIDE SEQUENCE</scope>
    <source>
        <strain evidence="13">ChiGjej1B1-14440</strain>
    </source>
</reference>
<evidence type="ECO:0000256" key="6">
    <source>
        <dbReference type="ARBA" id="ARBA00022692"/>
    </source>
</evidence>
<sequence>MINYLKKTGLKILFAISVIAFINIYFILLCGSRLFLEDLIYLDIILCFLLIVVIIFDYLKYLRLVRLEKRQLVDKEELNLVCSKQIVNIFAHNQKYYEQKINYLNNQIQDLSDYISKWSHEAKLPLASLRLMNERNENVVLKKDIRETIERLQLLLNTMLMSSKLKNPENDIKIERIQLTQVIKEAIKHQSYFLINKHFSIDIQFDDIYVYNDRRWLTYMLDQFIANSIKYCQESPCLIFKIIENEAITLVVEDNGIGISKEDMPYIFDRGFVGSNLRDGDYRSTGMGLYFVKDIAKKLNIEVQVDQNFHMGTRFFIKFKDNRDYFFLD</sequence>
<name>A0A9D2BNN6_9FIRM</name>
<keyword evidence="10 11" id="KW-0472">Membrane</keyword>
<comment type="caution">
    <text evidence="13">The sequence shown here is derived from an EMBL/GenBank/DDBJ whole genome shotgun (WGS) entry which is preliminary data.</text>
</comment>
<evidence type="ECO:0000256" key="10">
    <source>
        <dbReference type="ARBA" id="ARBA00023136"/>
    </source>
</evidence>
<dbReference type="AlphaFoldDB" id="A0A9D2BNN6"/>
<comment type="catalytic activity">
    <reaction evidence="1">
        <text>ATP + protein L-histidine = ADP + protein N-phospho-L-histidine.</text>
        <dbReference type="EC" id="2.7.13.3"/>
    </reaction>
</comment>
<dbReference type="GO" id="GO:0000155">
    <property type="term" value="F:phosphorelay sensor kinase activity"/>
    <property type="evidence" value="ECO:0007669"/>
    <property type="project" value="TreeGrafter"/>
</dbReference>
<proteinExistence type="predicted"/>
<keyword evidence="4" id="KW-1003">Cell membrane</keyword>
<dbReference type="GO" id="GO:0016036">
    <property type="term" value="P:cellular response to phosphate starvation"/>
    <property type="evidence" value="ECO:0007669"/>
    <property type="project" value="TreeGrafter"/>
</dbReference>
<dbReference type="EC" id="2.7.13.3" evidence="3"/>
<evidence type="ECO:0000313" key="14">
    <source>
        <dbReference type="Proteomes" id="UP000886724"/>
    </source>
</evidence>
<keyword evidence="6 11" id="KW-0812">Transmembrane</keyword>
<accession>A0A9D2BNN6</accession>
<dbReference type="GO" id="GO:0004721">
    <property type="term" value="F:phosphoprotein phosphatase activity"/>
    <property type="evidence" value="ECO:0007669"/>
    <property type="project" value="TreeGrafter"/>
</dbReference>
<evidence type="ECO:0000313" key="13">
    <source>
        <dbReference type="EMBL" id="HIX82693.1"/>
    </source>
</evidence>
<evidence type="ECO:0000256" key="7">
    <source>
        <dbReference type="ARBA" id="ARBA00022777"/>
    </source>
</evidence>
<dbReference type="SUPFAM" id="SSF55874">
    <property type="entry name" value="ATPase domain of HSP90 chaperone/DNA topoisomerase II/histidine kinase"/>
    <property type="match status" value="1"/>
</dbReference>
<evidence type="ECO:0000256" key="1">
    <source>
        <dbReference type="ARBA" id="ARBA00000085"/>
    </source>
</evidence>
<evidence type="ECO:0000256" key="4">
    <source>
        <dbReference type="ARBA" id="ARBA00022475"/>
    </source>
</evidence>
<dbReference type="SMART" id="SM00387">
    <property type="entry name" value="HATPase_c"/>
    <property type="match status" value="1"/>
</dbReference>
<gene>
    <name evidence="13" type="ORF">H9980_12100</name>
</gene>